<keyword evidence="5 6" id="KW-0472">Membrane</keyword>
<feature type="transmembrane region" description="Helical" evidence="6">
    <location>
        <begin position="216"/>
        <end position="237"/>
    </location>
</feature>
<dbReference type="PANTHER" id="PTHR36115">
    <property type="entry name" value="PROLINE-RICH ANTIGEN HOMOLOG-RELATED"/>
    <property type="match status" value="1"/>
</dbReference>
<keyword evidence="9" id="KW-1185">Reference proteome</keyword>
<feature type="transmembrane region" description="Helical" evidence="6">
    <location>
        <begin position="124"/>
        <end position="148"/>
    </location>
</feature>
<keyword evidence="4 6" id="KW-1133">Transmembrane helix</keyword>
<evidence type="ECO:0000256" key="3">
    <source>
        <dbReference type="ARBA" id="ARBA00022692"/>
    </source>
</evidence>
<evidence type="ECO:0000313" key="8">
    <source>
        <dbReference type="EMBL" id="EAT16919.1"/>
    </source>
</evidence>
<dbReference type="OrthoDB" id="5432538at2"/>
<comment type="caution">
    <text evidence="8">The sequence shown here is derived from an EMBL/GenBank/DDBJ whole genome shotgun (WGS) entry which is preliminary data.</text>
</comment>
<evidence type="ECO:0000256" key="4">
    <source>
        <dbReference type="ARBA" id="ARBA00022989"/>
    </source>
</evidence>
<evidence type="ECO:0000256" key="2">
    <source>
        <dbReference type="ARBA" id="ARBA00022475"/>
    </source>
</evidence>
<comment type="subcellular location">
    <subcellularLocation>
        <location evidence="1">Cell membrane</location>
        <topology evidence="1">Multi-pass membrane protein</topology>
    </subcellularLocation>
</comment>
<accession>Q1K3Q5</accession>
<name>Q1K3Q5_DESA6</name>
<feature type="transmembrane region" description="Helical" evidence="6">
    <location>
        <begin position="168"/>
        <end position="188"/>
    </location>
</feature>
<feature type="domain" description="RDD" evidence="7">
    <location>
        <begin position="120"/>
        <end position="251"/>
    </location>
</feature>
<organism evidence="8 9">
    <name type="scientific">Desulfuromonas acetoxidans (strain DSM 684 / 11070)</name>
    <dbReference type="NCBI Taxonomy" id="281689"/>
    <lineage>
        <taxon>Bacteria</taxon>
        <taxon>Pseudomonadati</taxon>
        <taxon>Thermodesulfobacteriota</taxon>
        <taxon>Desulfuromonadia</taxon>
        <taxon>Desulfuromonadales</taxon>
        <taxon>Desulfuromonadaceae</taxon>
        <taxon>Desulfuromonas</taxon>
    </lineage>
</organism>
<dbReference type="EMBL" id="AAEW02000002">
    <property type="protein sequence ID" value="EAT16919.1"/>
    <property type="molecule type" value="Genomic_DNA"/>
</dbReference>
<keyword evidence="2" id="KW-1003">Cell membrane</keyword>
<gene>
    <name evidence="8" type="ORF">Dace_2785</name>
</gene>
<dbReference type="PANTHER" id="PTHR36115:SF4">
    <property type="entry name" value="MEMBRANE PROTEIN"/>
    <property type="match status" value="1"/>
</dbReference>
<sequence length="274" mass="30358">MRCPQCGYHSFDELSACKKCGTPLLARHAGRRPDAPVEGQLFSPEELKKRAEIFSTPVKALSGMSPLRAVEKQRQSGAKDPSCSEQMALPSFLLDDPHETTNNWEGWSAAEPQELPVQLMWRRALATLVDLLALVGLLALFAVVAWHLQGWTLGQWLEHVRQDALLRLACYLLIVLMAFLYFFLGHYLTGQTLGKVLFAVRVVSDNGAPLTMAQTVLRSTGSVLSLLCLGAGFVAIWRDEQQRGWSDRLAGTRIVDSREDGPDALPQTVTEETQ</sequence>
<evidence type="ECO:0000256" key="1">
    <source>
        <dbReference type="ARBA" id="ARBA00004651"/>
    </source>
</evidence>
<dbReference type="AlphaFoldDB" id="Q1K3Q5"/>
<evidence type="ECO:0000256" key="5">
    <source>
        <dbReference type="ARBA" id="ARBA00023136"/>
    </source>
</evidence>
<dbReference type="Proteomes" id="UP000005695">
    <property type="component" value="Unassembled WGS sequence"/>
</dbReference>
<dbReference type="InterPro" id="IPR010432">
    <property type="entry name" value="RDD"/>
</dbReference>
<protein>
    <submittedName>
        <fullName evidence="8">RDD domain protein</fullName>
    </submittedName>
</protein>
<evidence type="ECO:0000259" key="7">
    <source>
        <dbReference type="Pfam" id="PF06271"/>
    </source>
</evidence>
<evidence type="ECO:0000313" key="9">
    <source>
        <dbReference type="Proteomes" id="UP000005695"/>
    </source>
</evidence>
<reference evidence="8" key="2">
    <citation type="submission" date="2006-05" db="EMBL/GenBank/DDBJ databases">
        <title>Sequencing of the draft genome and assembly of Desulfuromonas acetoxidans DSM 684.</title>
        <authorList>
            <consortium name="US DOE Joint Genome Institute (JGI-PGF)"/>
            <person name="Copeland A."/>
            <person name="Lucas S."/>
            <person name="Lapidus A."/>
            <person name="Barry K."/>
            <person name="Detter J.C."/>
            <person name="Glavina del Rio T."/>
            <person name="Hammon N."/>
            <person name="Israni S."/>
            <person name="Dalin E."/>
            <person name="Tice H."/>
            <person name="Bruce D."/>
            <person name="Pitluck S."/>
            <person name="Richardson P."/>
        </authorList>
    </citation>
    <scope>NUCLEOTIDE SEQUENCE [LARGE SCALE GENOMIC DNA]</scope>
    <source>
        <strain evidence="8">DSM 684</strain>
    </source>
</reference>
<dbReference type="GO" id="GO:0005886">
    <property type="term" value="C:plasma membrane"/>
    <property type="evidence" value="ECO:0007669"/>
    <property type="project" value="UniProtKB-SubCell"/>
</dbReference>
<evidence type="ECO:0000256" key="6">
    <source>
        <dbReference type="SAM" id="Phobius"/>
    </source>
</evidence>
<dbReference type="InterPro" id="IPR051791">
    <property type="entry name" value="Pra-immunoreactive"/>
</dbReference>
<dbReference type="RefSeq" id="WP_005997741.1">
    <property type="nucleotide sequence ID" value="NZ_AAEW02000002.1"/>
</dbReference>
<reference evidence="8" key="1">
    <citation type="submission" date="2006-05" db="EMBL/GenBank/DDBJ databases">
        <title>Annotation of the draft genome assembly of Desulfuromonas acetoxidans DSM 684.</title>
        <authorList>
            <consortium name="US DOE Joint Genome Institute (JGI-ORNL)"/>
            <person name="Larimer F."/>
            <person name="Land M."/>
            <person name="Hauser L."/>
        </authorList>
    </citation>
    <scope>NUCLEOTIDE SEQUENCE [LARGE SCALE GENOMIC DNA]</scope>
    <source>
        <strain evidence="8">DSM 684</strain>
    </source>
</reference>
<keyword evidence="3 6" id="KW-0812">Transmembrane</keyword>
<dbReference type="Pfam" id="PF06271">
    <property type="entry name" value="RDD"/>
    <property type="match status" value="1"/>
</dbReference>
<proteinExistence type="predicted"/>